<dbReference type="OrthoDB" id="6314837at2"/>
<feature type="transmembrane region" description="Helical" evidence="1">
    <location>
        <begin position="148"/>
        <end position="170"/>
    </location>
</feature>
<organism evidence="2 3">
    <name type="scientific">Cephaloticoccus primus</name>
    <dbReference type="NCBI Taxonomy" id="1548207"/>
    <lineage>
        <taxon>Bacteria</taxon>
        <taxon>Pseudomonadati</taxon>
        <taxon>Verrucomicrobiota</taxon>
        <taxon>Opitutia</taxon>
        <taxon>Opitutales</taxon>
        <taxon>Opitutaceae</taxon>
        <taxon>Cephaloticoccus</taxon>
    </lineage>
</organism>
<dbReference type="Pfam" id="PF12040">
    <property type="entry name" value="DUF3526"/>
    <property type="match status" value="1"/>
</dbReference>
<evidence type="ECO:0008006" key="4">
    <source>
        <dbReference type="Google" id="ProtNLM"/>
    </source>
</evidence>
<dbReference type="STRING" id="1548207.AXK11_05015"/>
<reference evidence="3" key="1">
    <citation type="submission" date="2016-02" db="EMBL/GenBank/DDBJ databases">
        <authorList>
            <person name="Sanders J.G."/>
            <person name="Lin J.Y."/>
            <person name="Wertz J.T."/>
            <person name="Russell J.A."/>
            <person name="Moreau C.S."/>
            <person name="Powell S."/>
        </authorList>
    </citation>
    <scope>NUCLEOTIDE SEQUENCE [LARGE SCALE GENOMIC DNA]</scope>
    <source>
        <strain evidence="3">CAG34</strain>
    </source>
</reference>
<dbReference type="PANTHER" id="PTHR43471:SF14">
    <property type="entry name" value="ABC-2 TYPE TRANSPORT SYSTEM PERMEASE PROTEIN"/>
    <property type="match status" value="1"/>
</dbReference>
<dbReference type="AlphaFoldDB" id="A0A139SMX3"/>
<evidence type="ECO:0000256" key="1">
    <source>
        <dbReference type="SAM" id="Phobius"/>
    </source>
</evidence>
<evidence type="ECO:0000313" key="3">
    <source>
        <dbReference type="Proteomes" id="UP000070058"/>
    </source>
</evidence>
<keyword evidence="1" id="KW-0472">Membrane</keyword>
<feature type="transmembrane region" description="Helical" evidence="1">
    <location>
        <begin position="454"/>
        <end position="474"/>
    </location>
</feature>
<dbReference type="EMBL" id="LSZQ01000041">
    <property type="protein sequence ID" value="KXU35895.1"/>
    <property type="molecule type" value="Genomic_DNA"/>
</dbReference>
<dbReference type="InterPro" id="IPR021913">
    <property type="entry name" value="DUF3526"/>
</dbReference>
<evidence type="ECO:0000313" key="2">
    <source>
        <dbReference type="EMBL" id="KXU35895.1"/>
    </source>
</evidence>
<dbReference type="RefSeq" id="WP_068629876.1">
    <property type="nucleotide sequence ID" value="NZ_LSZQ01000041.1"/>
</dbReference>
<gene>
    <name evidence="2" type="ORF">AXK11_05015</name>
</gene>
<accession>A0A139SMX3</accession>
<dbReference type="Proteomes" id="UP000070058">
    <property type="component" value="Unassembled WGS sequence"/>
</dbReference>
<comment type="caution">
    <text evidence="2">The sequence shown here is derived from an EMBL/GenBank/DDBJ whole genome shotgun (WGS) entry which is preliminary data.</text>
</comment>
<dbReference type="PANTHER" id="PTHR43471">
    <property type="entry name" value="ABC TRANSPORTER PERMEASE"/>
    <property type="match status" value="1"/>
</dbReference>
<protein>
    <recommendedName>
        <fullName evidence="4">ABC transporter permease</fullName>
    </recommendedName>
</protein>
<sequence>MNFRFFSWELRHLRAEPTFVVVLLLLVALCSVAISNGASRLRAQQERQAAALAEMDTAAAATAELARKLDSGEATTPSFSDPRTAAGFAGRRMVAYTVKPTWALAALSVGQSDLYPSVHKLALNSRESALTAAEYENPQRLLIGSFDVAFVVIYIVPLLLLGLTYNLVAAERERGTLPLLLLQRGTVNHVAFGRGLFLGTLVLLALVVLLLAGLGLSGVLAQVSGAALFGWLAAAFFYGLFWVALAVFVASRGGGSATNAVVLAGAWLLFTIIVPSAVSVAVKAIYPVPSRMAYIDSQRVVTEESRNRQSQLLAAYFEDHPELASAETQAAVAAGTQANPRLIAHLGYQEQERLLAPVRARYTEQLERQQGLVDTLKFLSPALLAQSAFNQLSGTGMERHRDFQRQSSAFHDTLRDYFQPKIIAGEAFYDYDQVPRFSFDEEAAPARAARSATALWLVLAIATALLLAASLPGLRRYTPTAAAAEGV</sequence>
<feature type="transmembrane region" description="Helical" evidence="1">
    <location>
        <begin position="228"/>
        <end position="249"/>
    </location>
</feature>
<keyword evidence="1" id="KW-1133">Transmembrane helix</keyword>
<feature type="transmembrane region" description="Helical" evidence="1">
    <location>
        <begin position="191"/>
        <end position="216"/>
    </location>
</feature>
<feature type="transmembrane region" description="Helical" evidence="1">
    <location>
        <begin position="261"/>
        <end position="282"/>
    </location>
</feature>
<proteinExistence type="predicted"/>
<name>A0A139SMX3_9BACT</name>
<keyword evidence="1" id="KW-0812">Transmembrane</keyword>
<keyword evidence="3" id="KW-1185">Reference proteome</keyword>